<sequence length="103" mass="11819">MLIGSLGHFIYEFKFDGFTNFPTLGTLLDDGGVGFDYRININLEQDEQFGGQGRLKKIKYDVVEQIVHNDLVRPFCIHIDVPSQTGLVLQPLDNEEKFEEKKE</sequence>
<protein>
    <submittedName>
        <fullName evidence="1">Uncharacterized protein</fullName>
    </submittedName>
</protein>
<dbReference type="InParanoid" id="G0QPH7"/>
<dbReference type="EMBL" id="GL983558">
    <property type="protein sequence ID" value="EGR32876.1"/>
    <property type="molecule type" value="Genomic_DNA"/>
</dbReference>
<reference evidence="1 2" key="1">
    <citation type="submission" date="2011-07" db="EMBL/GenBank/DDBJ databases">
        <authorList>
            <person name="Coyne R."/>
            <person name="Brami D."/>
            <person name="Johnson J."/>
            <person name="Hostetler J."/>
            <person name="Hannick L."/>
            <person name="Clark T."/>
            <person name="Cassidy-Hanley D."/>
            <person name="Inman J."/>
        </authorList>
    </citation>
    <scope>NUCLEOTIDE SEQUENCE [LARGE SCALE GENOMIC DNA]</scope>
    <source>
        <strain evidence="1 2">G5</strain>
    </source>
</reference>
<dbReference type="AlphaFoldDB" id="G0QPH7"/>
<dbReference type="RefSeq" id="XP_004036862.1">
    <property type="nucleotide sequence ID" value="XM_004036814.1"/>
</dbReference>
<dbReference type="Proteomes" id="UP000008983">
    <property type="component" value="Unassembled WGS sequence"/>
</dbReference>
<dbReference type="GeneID" id="14909045"/>
<keyword evidence="2" id="KW-1185">Reference proteome</keyword>
<proteinExistence type="predicted"/>
<gene>
    <name evidence="1" type="ORF">IMG5_068050</name>
</gene>
<accession>G0QPH7</accession>
<evidence type="ECO:0000313" key="2">
    <source>
        <dbReference type="Proteomes" id="UP000008983"/>
    </source>
</evidence>
<name>G0QPH7_ICHMU</name>
<organism evidence="1 2">
    <name type="scientific">Ichthyophthirius multifiliis</name>
    <name type="common">White spot disease agent</name>
    <name type="synonym">Ich</name>
    <dbReference type="NCBI Taxonomy" id="5932"/>
    <lineage>
        <taxon>Eukaryota</taxon>
        <taxon>Sar</taxon>
        <taxon>Alveolata</taxon>
        <taxon>Ciliophora</taxon>
        <taxon>Intramacronucleata</taxon>
        <taxon>Oligohymenophorea</taxon>
        <taxon>Hymenostomatida</taxon>
        <taxon>Ophryoglenina</taxon>
        <taxon>Ichthyophthirius</taxon>
    </lineage>
</organism>
<evidence type="ECO:0000313" key="1">
    <source>
        <dbReference type="EMBL" id="EGR32876.1"/>
    </source>
</evidence>